<feature type="region of interest" description="Disordered" evidence="1">
    <location>
        <begin position="1"/>
        <end position="59"/>
    </location>
</feature>
<evidence type="ECO:0000256" key="1">
    <source>
        <dbReference type="SAM" id="MobiDB-lite"/>
    </source>
</evidence>
<feature type="compositionally biased region" description="Polar residues" evidence="1">
    <location>
        <begin position="39"/>
        <end position="49"/>
    </location>
</feature>
<feature type="compositionally biased region" description="Polar residues" evidence="1">
    <location>
        <begin position="1"/>
        <end position="16"/>
    </location>
</feature>
<dbReference type="Proteomes" id="UP000029643">
    <property type="component" value="Unassembled WGS sequence"/>
</dbReference>
<dbReference type="EMBL" id="BBNU01000001">
    <property type="protein sequence ID" value="GAL77307.1"/>
    <property type="molecule type" value="Genomic_DNA"/>
</dbReference>
<protein>
    <submittedName>
        <fullName evidence="2">Uncharacterized protein</fullName>
    </submittedName>
</protein>
<accession>A0A090X478</accession>
<feature type="compositionally biased region" description="Low complexity" evidence="1">
    <location>
        <begin position="25"/>
        <end position="38"/>
    </location>
</feature>
<name>A0A090X478_9FLAO</name>
<sequence length="59" mass="6903">MVSINKHIQTIENSKNLNKRENFKNFNSQNSETENEQNATVPYQDNLKTSSDKNYDEPL</sequence>
<proteinExistence type="predicted"/>
<gene>
    <name evidence="2" type="ORF">JCM19274_5020</name>
</gene>
<evidence type="ECO:0000313" key="2">
    <source>
        <dbReference type="EMBL" id="GAL77307.1"/>
    </source>
</evidence>
<dbReference type="AlphaFoldDB" id="A0A090X478"/>
<organism evidence="2 3">
    <name type="scientific">Algibacter lectus</name>
    <dbReference type="NCBI Taxonomy" id="221126"/>
    <lineage>
        <taxon>Bacteria</taxon>
        <taxon>Pseudomonadati</taxon>
        <taxon>Bacteroidota</taxon>
        <taxon>Flavobacteriia</taxon>
        <taxon>Flavobacteriales</taxon>
        <taxon>Flavobacteriaceae</taxon>
        <taxon>Algibacter</taxon>
    </lineage>
</organism>
<evidence type="ECO:0000313" key="3">
    <source>
        <dbReference type="Proteomes" id="UP000029643"/>
    </source>
</evidence>
<feature type="compositionally biased region" description="Basic and acidic residues" evidence="1">
    <location>
        <begin position="50"/>
        <end position="59"/>
    </location>
</feature>
<comment type="caution">
    <text evidence="2">The sequence shown here is derived from an EMBL/GenBank/DDBJ whole genome shotgun (WGS) entry which is preliminary data.</text>
</comment>
<reference evidence="2 3" key="1">
    <citation type="journal article" date="2014" name="Genome Announc.">
        <title>Draft Genome Sequences of Marine Flavobacterium Algibacter lectus Strains SS8 and NR4.</title>
        <authorList>
            <person name="Takatani N."/>
            <person name="Nakanishi M."/>
            <person name="Meirelles P."/>
            <person name="Mino S."/>
            <person name="Suda W."/>
            <person name="Oshima K."/>
            <person name="Hattori M."/>
            <person name="Ohkuma M."/>
            <person name="Hosokawa M."/>
            <person name="Miyashita K."/>
            <person name="Thompson F.L."/>
            <person name="Niwa A."/>
            <person name="Sawabe T."/>
            <person name="Sawabe T."/>
        </authorList>
    </citation>
    <scope>NUCLEOTIDE SEQUENCE [LARGE SCALE GENOMIC DNA]</scope>
    <source>
        <strain evidence="3">JCM19274</strain>
    </source>
</reference>